<organism evidence="1 2">
    <name type="scientific">Panagrolaimus sp. PS1159</name>
    <dbReference type="NCBI Taxonomy" id="55785"/>
    <lineage>
        <taxon>Eukaryota</taxon>
        <taxon>Metazoa</taxon>
        <taxon>Ecdysozoa</taxon>
        <taxon>Nematoda</taxon>
        <taxon>Chromadorea</taxon>
        <taxon>Rhabditida</taxon>
        <taxon>Tylenchina</taxon>
        <taxon>Panagrolaimomorpha</taxon>
        <taxon>Panagrolaimoidea</taxon>
        <taxon>Panagrolaimidae</taxon>
        <taxon>Panagrolaimus</taxon>
    </lineage>
</organism>
<evidence type="ECO:0000313" key="1">
    <source>
        <dbReference type="Proteomes" id="UP000887580"/>
    </source>
</evidence>
<sequence>MDKFVNIQIDENYRISESIKDKITNFLNDNSKNLIYIEGELNRKDKRVKECEGSESLKDLPFWYRPTVA</sequence>
<proteinExistence type="predicted"/>
<name>A0AC35GW16_9BILA</name>
<dbReference type="WBParaSite" id="PS1159_v2.g9373.t1">
    <property type="protein sequence ID" value="PS1159_v2.g9373.t1"/>
    <property type="gene ID" value="PS1159_v2.g9373"/>
</dbReference>
<dbReference type="Proteomes" id="UP000887580">
    <property type="component" value="Unplaced"/>
</dbReference>
<protein>
    <submittedName>
        <fullName evidence="2">Uncharacterized protein</fullName>
    </submittedName>
</protein>
<reference evidence="2" key="1">
    <citation type="submission" date="2022-11" db="UniProtKB">
        <authorList>
            <consortium name="WormBaseParasite"/>
        </authorList>
    </citation>
    <scope>IDENTIFICATION</scope>
</reference>
<evidence type="ECO:0000313" key="2">
    <source>
        <dbReference type="WBParaSite" id="PS1159_v2.g9373.t1"/>
    </source>
</evidence>
<accession>A0AC35GW16</accession>